<dbReference type="AlphaFoldDB" id="W6N2W6"/>
<evidence type="ECO:0000259" key="7">
    <source>
        <dbReference type="Pfam" id="PF16198"/>
    </source>
</evidence>
<organism evidence="8 9">
    <name type="scientific">Clostridium tyrobutyricum DIVETGP</name>
    <dbReference type="NCBI Taxonomy" id="1408889"/>
    <lineage>
        <taxon>Bacteria</taxon>
        <taxon>Bacillati</taxon>
        <taxon>Bacillota</taxon>
        <taxon>Clostridia</taxon>
        <taxon>Eubacteriales</taxon>
        <taxon>Clostridiaceae</taxon>
        <taxon>Clostridium</taxon>
    </lineage>
</organism>
<evidence type="ECO:0000259" key="6">
    <source>
        <dbReference type="Pfam" id="PF01509"/>
    </source>
</evidence>
<evidence type="ECO:0000256" key="4">
    <source>
        <dbReference type="ARBA" id="ARBA00023235"/>
    </source>
</evidence>
<gene>
    <name evidence="5" type="primary">truB</name>
    <name evidence="8" type="ORF">CTDIVETGP_0250</name>
</gene>
<dbReference type="PANTHER" id="PTHR13767:SF2">
    <property type="entry name" value="PSEUDOURIDYLATE SYNTHASE TRUB1"/>
    <property type="match status" value="1"/>
</dbReference>
<dbReference type="RefSeq" id="WP_017750601.1">
    <property type="nucleotide sequence ID" value="NZ_CBXI010000003.1"/>
</dbReference>
<dbReference type="EC" id="5.4.99.25" evidence="5"/>
<keyword evidence="8" id="KW-0456">Lyase</keyword>
<dbReference type="EMBL" id="CBXI010000003">
    <property type="protein sequence ID" value="CDL90180.1"/>
    <property type="molecule type" value="Genomic_DNA"/>
</dbReference>
<feature type="domain" description="tRNA pseudouridylate synthase B C-terminal" evidence="7">
    <location>
        <begin position="171"/>
        <end position="225"/>
    </location>
</feature>
<dbReference type="CDD" id="cd02573">
    <property type="entry name" value="PseudoU_synth_EcTruB"/>
    <property type="match status" value="1"/>
</dbReference>
<evidence type="ECO:0000313" key="8">
    <source>
        <dbReference type="EMBL" id="CDL90180.1"/>
    </source>
</evidence>
<dbReference type="OrthoDB" id="9802309at2"/>
<dbReference type="Pfam" id="PF16198">
    <property type="entry name" value="TruB_C_2"/>
    <property type="match status" value="1"/>
</dbReference>
<dbReference type="InterPro" id="IPR020103">
    <property type="entry name" value="PsdUridine_synth_cat_dom_sf"/>
</dbReference>
<dbReference type="InterPro" id="IPR002501">
    <property type="entry name" value="PsdUridine_synth_N"/>
</dbReference>
<sequence>MNGILNINKPVGMTSFDVVKKVKTILNIKKVGHTGTLDPGASGVLPVCIGRATKLVDYIMQGRKTYIAELRLGIATDTYDKYGNIISKSDVNIDQNQLIDTISSFIGNIKQIPPMYSALKVNGKRLYDLARQGIEIERKSRDITIYNIDIMNINIPYVKLKVECSKGTYIRSLCYDIGKSLSCGGAMWSLVRTHTGEFDILNSISINDLNNENVLQHIIPMDKALNKCPKVFVKHNFKKNVLNGIPIYDEEFLKYVNPDEIYRVYIDRDQFIGIGMNNGNTGFKMIKLLIRGN</sequence>
<reference evidence="8 9" key="1">
    <citation type="journal article" date="2015" name="Genome Announc.">
        <title>Draft Genome Sequence of Clostridium tyrobutyricum Strain DIVETGP, Isolated from Cow's Milk for Grana Padano Production.</title>
        <authorList>
            <person name="Soggiu A."/>
            <person name="Piras C."/>
            <person name="Gaiarsa S."/>
            <person name="Sassera D."/>
            <person name="Roncada P."/>
            <person name="Bendixen E."/>
            <person name="Brasca M."/>
            <person name="Bonizzi L."/>
        </authorList>
    </citation>
    <scope>NUCLEOTIDE SEQUENCE [LARGE SCALE GENOMIC DNA]</scope>
    <source>
        <strain evidence="8 9">DIVETGP</strain>
    </source>
</reference>
<dbReference type="Gene3D" id="3.30.2350.10">
    <property type="entry name" value="Pseudouridine synthase"/>
    <property type="match status" value="1"/>
</dbReference>
<keyword evidence="3 5" id="KW-0819">tRNA processing</keyword>
<dbReference type="Proteomes" id="UP000019482">
    <property type="component" value="Unassembled WGS sequence"/>
</dbReference>
<dbReference type="NCBIfam" id="TIGR00431">
    <property type="entry name" value="TruB"/>
    <property type="match status" value="1"/>
</dbReference>
<feature type="active site" description="Nucleophile" evidence="5">
    <location>
        <position position="38"/>
    </location>
</feature>
<dbReference type="InterPro" id="IPR014780">
    <property type="entry name" value="tRNA_psdUridine_synth_TruB"/>
</dbReference>
<name>W6N2W6_CLOTY</name>
<dbReference type="InterPro" id="IPR032819">
    <property type="entry name" value="TruB_C"/>
</dbReference>
<dbReference type="HAMAP" id="MF_01080">
    <property type="entry name" value="TruB_bact"/>
    <property type="match status" value="1"/>
</dbReference>
<evidence type="ECO:0000256" key="1">
    <source>
        <dbReference type="ARBA" id="ARBA00000385"/>
    </source>
</evidence>
<comment type="catalytic activity">
    <reaction evidence="1 5">
        <text>uridine(55) in tRNA = pseudouridine(55) in tRNA</text>
        <dbReference type="Rhea" id="RHEA:42532"/>
        <dbReference type="Rhea" id="RHEA-COMP:10101"/>
        <dbReference type="Rhea" id="RHEA-COMP:10102"/>
        <dbReference type="ChEBI" id="CHEBI:65314"/>
        <dbReference type="ChEBI" id="CHEBI:65315"/>
        <dbReference type="EC" id="5.4.99.25"/>
    </reaction>
</comment>
<proteinExistence type="inferred from homology"/>
<dbReference type="GO" id="GO:0016829">
    <property type="term" value="F:lyase activity"/>
    <property type="evidence" value="ECO:0007669"/>
    <property type="project" value="UniProtKB-KW"/>
</dbReference>
<dbReference type="Pfam" id="PF01509">
    <property type="entry name" value="TruB_N"/>
    <property type="match status" value="1"/>
</dbReference>
<dbReference type="GO" id="GO:0160148">
    <property type="term" value="F:tRNA pseudouridine(55) synthase activity"/>
    <property type="evidence" value="ECO:0007669"/>
    <property type="project" value="UniProtKB-EC"/>
</dbReference>
<dbReference type="PANTHER" id="PTHR13767">
    <property type="entry name" value="TRNA-PSEUDOURIDINE SYNTHASE"/>
    <property type="match status" value="1"/>
</dbReference>
<protein>
    <recommendedName>
        <fullName evidence="5">tRNA pseudouridine synthase B</fullName>
        <ecNumber evidence="5">5.4.99.25</ecNumber>
    </recommendedName>
    <alternativeName>
        <fullName evidence="5">tRNA pseudouridine(55) synthase</fullName>
        <shortName evidence="5">Psi55 synthase</shortName>
    </alternativeName>
    <alternativeName>
        <fullName evidence="5">tRNA pseudouridylate synthase</fullName>
    </alternativeName>
    <alternativeName>
        <fullName evidence="5">tRNA-uridine isomerase</fullName>
    </alternativeName>
</protein>
<evidence type="ECO:0000256" key="5">
    <source>
        <dbReference type="HAMAP-Rule" id="MF_01080"/>
    </source>
</evidence>
<dbReference type="GO" id="GO:0031119">
    <property type="term" value="P:tRNA pseudouridine synthesis"/>
    <property type="evidence" value="ECO:0007669"/>
    <property type="project" value="UniProtKB-UniRule"/>
</dbReference>
<dbReference type="GO" id="GO:0003723">
    <property type="term" value="F:RNA binding"/>
    <property type="evidence" value="ECO:0007669"/>
    <property type="project" value="InterPro"/>
</dbReference>
<dbReference type="GO" id="GO:1990481">
    <property type="term" value="P:mRNA pseudouridine synthesis"/>
    <property type="evidence" value="ECO:0007669"/>
    <property type="project" value="TreeGrafter"/>
</dbReference>
<comment type="similarity">
    <text evidence="2 5">Belongs to the pseudouridine synthase TruB family. Type 1 subfamily.</text>
</comment>
<evidence type="ECO:0000256" key="2">
    <source>
        <dbReference type="ARBA" id="ARBA00005642"/>
    </source>
</evidence>
<feature type="domain" description="Pseudouridine synthase II N-terminal" evidence="6">
    <location>
        <begin position="23"/>
        <end position="170"/>
    </location>
</feature>
<dbReference type="GeneID" id="29419966"/>
<evidence type="ECO:0000256" key="3">
    <source>
        <dbReference type="ARBA" id="ARBA00022694"/>
    </source>
</evidence>
<comment type="function">
    <text evidence="5">Responsible for synthesis of pseudouridine from uracil-55 in the psi GC loop of transfer RNAs.</text>
</comment>
<keyword evidence="9" id="KW-1185">Reference proteome</keyword>
<keyword evidence="4 5" id="KW-0413">Isomerase</keyword>
<accession>W6N2W6</accession>
<comment type="caution">
    <text evidence="8">The sequence shown here is derived from an EMBL/GenBank/DDBJ whole genome shotgun (WGS) entry which is preliminary data.</text>
</comment>
<dbReference type="SUPFAM" id="SSF55120">
    <property type="entry name" value="Pseudouridine synthase"/>
    <property type="match status" value="1"/>
</dbReference>
<evidence type="ECO:0000313" key="9">
    <source>
        <dbReference type="Proteomes" id="UP000019482"/>
    </source>
</evidence>